<dbReference type="Gene3D" id="3.40.50.1820">
    <property type="entry name" value="alpha/beta hydrolase"/>
    <property type="match status" value="1"/>
</dbReference>
<accession>A0A0A6P2M1</accession>
<proteinExistence type="inferred from homology"/>
<name>A0A0A6P2M1_9GAMM</name>
<gene>
    <name evidence="3" type="ORF">PN36_19725</name>
</gene>
<reference evidence="3 4" key="1">
    <citation type="journal article" date="2016" name="Front. Microbiol.">
        <title>Single-Cell (Meta-)Genomics of a Dimorphic Candidatus Thiomargarita nelsonii Reveals Genomic Plasticity.</title>
        <authorList>
            <person name="Flood B.E."/>
            <person name="Fliss P."/>
            <person name="Jones D.S."/>
            <person name="Dick G.J."/>
            <person name="Jain S."/>
            <person name="Kaster A.K."/>
            <person name="Winkel M."/>
            <person name="Mussmann M."/>
            <person name="Bailey J."/>
        </authorList>
    </citation>
    <scope>NUCLEOTIDE SEQUENCE [LARGE SCALE GENOMIC DNA]</scope>
    <source>
        <strain evidence="3">Hydrate Ridge</strain>
    </source>
</reference>
<evidence type="ECO:0000313" key="4">
    <source>
        <dbReference type="Proteomes" id="UP000030428"/>
    </source>
</evidence>
<dbReference type="PANTHER" id="PTHR11487:SF0">
    <property type="entry name" value="S-ACYL FATTY ACID SYNTHASE THIOESTERASE, MEDIUM CHAIN"/>
    <property type="match status" value="1"/>
</dbReference>
<dbReference type="EMBL" id="JSZA02000082">
    <property type="protein sequence ID" value="KHD04687.2"/>
    <property type="molecule type" value="Genomic_DNA"/>
</dbReference>
<dbReference type="AlphaFoldDB" id="A0A0A6P2M1"/>
<organism evidence="3 4">
    <name type="scientific">Candidatus Thiomargarita nelsonii</name>
    <dbReference type="NCBI Taxonomy" id="1003181"/>
    <lineage>
        <taxon>Bacteria</taxon>
        <taxon>Pseudomonadati</taxon>
        <taxon>Pseudomonadota</taxon>
        <taxon>Gammaproteobacteria</taxon>
        <taxon>Thiotrichales</taxon>
        <taxon>Thiotrichaceae</taxon>
        <taxon>Thiomargarita</taxon>
    </lineage>
</organism>
<dbReference type="InterPro" id="IPR012223">
    <property type="entry name" value="TEII"/>
</dbReference>
<feature type="domain" description="Thioesterase" evidence="2">
    <location>
        <begin position="8"/>
        <end position="226"/>
    </location>
</feature>
<dbReference type="SUPFAM" id="SSF53474">
    <property type="entry name" value="alpha/beta-Hydrolases"/>
    <property type="match status" value="1"/>
</dbReference>
<protein>
    <recommendedName>
        <fullName evidence="2">Thioesterase domain-containing protein</fullName>
    </recommendedName>
</protein>
<comment type="similarity">
    <text evidence="1">Belongs to the thioesterase family.</text>
</comment>
<dbReference type="InterPro" id="IPR001031">
    <property type="entry name" value="Thioesterase"/>
</dbReference>
<keyword evidence="4" id="KW-1185">Reference proteome</keyword>
<dbReference type="Proteomes" id="UP000030428">
    <property type="component" value="Unassembled WGS sequence"/>
</dbReference>
<evidence type="ECO:0000256" key="1">
    <source>
        <dbReference type="ARBA" id="ARBA00007169"/>
    </source>
</evidence>
<evidence type="ECO:0000313" key="3">
    <source>
        <dbReference type="EMBL" id="KHD04687.2"/>
    </source>
</evidence>
<dbReference type="PANTHER" id="PTHR11487">
    <property type="entry name" value="THIOESTERASE"/>
    <property type="match status" value="1"/>
</dbReference>
<dbReference type="Pfam" id="PF00975">
    <property type="entry name" value="Thioesterase"/>
    <property type="match status" value="1"/>
</dbReference>
<dbReference type="GO" id="GO:0008610">
    <property type="term" value="P:lipid biosynthetic process"/>
    <property type="evidence" value="ECO:0007669"/>
    <property type="project" value="TreeGrafter"/>
</dbReference>
<comment type="caution">
    <text evidence="3">The sequence shown here is derived from an EMBL/GenBank/DDBJ whole genome shotgun (WGS) entry which is preliminary data.</text>
</comment>
<dbReference type="InterPro" id="IPR029058">
    <property type="entry name" value="AB_hydrolase_fold"/>
</dbReference>
<evidence type="ECO:0000259" key="2">
    <source>
        <dbReference type="Pfam" id="PF00975"/>
    </source>
</evidence>
<sequence length="236" mass="26840">MAEKHKITLYCLPFAGGRALSYRDFQAHVSNRILIKPLELPGRAIRVREALLTHSEAMIDDLFDQVREQNDDQPYAIYGHSMGSLLAYLLTQRLISAGLPAPRHLFLSGGKAPSVLGERQARYKLPKDEFINCVKGLGGIAREILEEPELIDFIEPILRADFQAFETYVYHPTAPFDIPMTILHGFSDIEVAYQDLLPWQQETHQPIAIKQFQGGHFFIFDHLAQLGQLFNQALIR</sequence>